<protein>
    <submittedName>
        <fullName evidence="2">Cobyrinic acid ac-diamide synthase</fullName>
    </submittedName>
</protein>
<dbReference type="OrthoDB" id="9815116at2"/>
<dbReference type="Proteomes" id="UP000219215">
    <property type="component" value="Plasmid paDPRO"/>
</dbReference>
<keyword evidence="3" id="KW-1185">Reference proteome</keyword>
<dbReference type="InterPro" id="IPR027417">
    <property type="entry name" value="P-loop_NTPase"/>
</dbReference>
<dbReference type="Pfam" id="PF13614">
    <property type="entry name" value="AAA_31"/>
    <property type="match status" value="1"/>
</dbReference>
<geneLocation type="plasmid" evidence="3">
    <name>padpro</name>
</geneLocation>
<dbReference type="KEGG" id="pprf:DPRO_PA0023"/>
<keyword evidence="2" id="KW-0614">Plasmid</keyword>
<dbReference type="PANTHER" id="PTHR13696:SF52">
    <property type="entry name" value="PARA FAMILY PROTEIN CT_582"/>
    <property type="match status" value="1"/>
</dbReference>
<gene>
    <name evidence="2" type="ORF">DPRO_PA0023</name>
</gene>
<evidence type="ECO:0000313" key="2">
    <source>
        <dbReference type="EMBL" id="SOB62147.1"/>
    </source>
</evidence>
<dbReference type="RefSeq" id="WP_097013835.1">
    <property type="nucleotide sequence ID" value="NZ_LT907976.1"/>
</dbReference>
<dbReference type="InterPro" id="IPR025669">
    <property type="entry name" value="AAA_dom"/>
</dbReference>
<dbReference type="PANTHER" id="PTHR13696">
    <property type="entry name" value="P-LOOP CONTAINING NUCLEOSIDE TRIPHOSPHATE HYDROLASE"/>
    <property type="match status" value="1"/>
</dbReference>
<dbReference type="EMBL" id="LT907976">
    <property type="protein sequence ID" value="SOB62147.1"/>
    <property type="molecule type" value="Genomic_DNA"/>
</dbReference>
<evidence type="ECO:0000259" key="1">
    <source>
        <dbReference type="Pfam" id="PF13614"/>
    </source>
</evidence>
<proteinExistence type="predicted"/>
<dbReference type="SUPFAM" id="SSF52540">
    <property type="entry name" value="P-loop containing nucleoside triphosphate hydrolases"/>
    <property type="match status" value="1"/>
</dbReference>
<evidence type="ECO:0000313" key="3">
    <source>
        <dbReference type="Proteomes" id="UP000219215"/>
    </source>
</evidence>
<feature type="domain" description="AAA" evidence="1">
    <location>
        <begin position="1"/>
        <end position="174"/>
    </location>
</feature>
<reference evidence="3" key="1">
    <citation type="submission" date="2017-09" db="EMBL/GenBank/DDBJ databases">
        <authorList>
            <person name="Regsiter A."/>
            <person name="William W."/>
        </authorList>
    </citation>
    <scope>NUCLEOTIDE SEQUENCE [LARGE SCALE GENOMIC DNA]</scope>
    <source>
        <strain evidence="3">500-1</strain>
        <plasmid evidence="3">padpro</plasmid>
    </source>
</reference>
<sequence>MRRIAVAVSKGGVGKTTTAVNLAARLASTGKKVLLVDADTQGQAAKFLGVEPPYGLYEFLTGAGGIHRKEAIYPARKNLYLLAGGMPLVELKNWLGEQPREGRERILASKLKPREDVLDYLIFDCAPGWDILSVNILCCADEILTPVKLEGAALDGLKEFLLYVKAAKKHNPALDLNYILPTMVDQRNRQTGEFMEQLKKHFDGKLCDPIRINVKLSEAVSFGQTIFEYSKQAAGAEDYARLARRIKSDG</sequence>
<dbReference type="CDD" id="cd02042">
    <property type="entry name" value="ParAB_family"/>
    <property type="match status" value="1"/>
</dbReference>
<name>A0A2C8FEQ6_9BACT</name>
<organism evidence="2 3">
    <name type="scientific">Pseudodesulfovibrio profundus</name>
    <dbReference type="NCBI Taxonomy" id="57320"/>
    <lineage>
        <taxon>Bacteria</taxon>
        <taxon>Pseudomonadati</taxon>
        <taxon>Thermodesulfobacteriota</taxon>
        <taxon>Desulfovibrionia</taxon>
        <taxon>Desulfovibrionales</taxon>
        <taxon>Desulfovibrionaceae</taxon>
    </lineage>
</organism>
<dbReference type="Gene3D" id="3.40.50.300">
    <property type="entry name" value="P-loop containing nucleotide triphosphate hydrolases"/>
    <property type="match status" value="1"/>
</dbReference>
<dbReference type="AlphaFoldDB" id="A0A2C8FEQ6"/>
<dbReference type="InterPro" id="IPR050678">
    <property type="entry name" value="DNA_Partitioning_ATPase"/>
</dbReference>
<accession>A0A2C8FEQ6</accession>